<dbReference type="AlphaFoldDB" id="A0A7G3G781"/>
<feature type="domain" description="Thioredoxin" evidence="6">
    <location>
        <begin position="12"/>
        <end position="154"/>
    </location>
</feature>
<dbReference type="GO" id="GO:0030313">
    <property type="term" value="C:cell envelope"/>
    <property type="evidence" value="ECO:0007669"/>
    <property type="project" value="UniProtKB-SubCell"/>
</dbReference>
<keyword evidence="8" id="KW-1185">Reference proteome</keyword>
<dbReference type="GO" id="GO:0016209">
    <property type="term" value="F:antioxidant activity"/>
    <property type="evidence" value="ECO:0007669"/>
    <property type="project" value="InterPro"/>
</dbReference>
<keyword evidence="3" id="KW-1015">Disulfide bond</keyword>
<dbReference type="Gene3D" id="3.40.30.10">
    <property type="entry name" value="Glutaredoxin"/>
    <property type="match status" value="1"/>
</dbReference>
<reference evidence="7 8" key="1">
    <citation type="submission" date="2018-01" db="EMBL/GenBank/DDBJ databases">
        <title>Genome sequence of Iodobacter sp. strain PCH194 isolated from Indian Trans-Himalaya.</title>
        <authorList>
            <person name="Kumar V."/>
            <person name="Thakur V."/>
            <person name="Kumar S."/>
            <person name="Singh D."/>
        </authorList>
    </citation>
    <scope>NUCLEOTIDE SEQUENCE [LARGE SCALE GENOMIC DNA]</scope>
    <source>
        <strain evidence="7 8">PCH194</strain>
    </source>
</reference>
<feature type="signal peptide" evidence="5">
    <location>
        <begin position="1"/>
        <end position="17"/>
    </location>
</feature>
<dbReference type="GO" id="GO:0016491">
    <property type="term" value="F:oxidoreductase activity"/>
    <property type="evidence" value="ECO:0007669"/>
    <property type="project" value="InterPro"/>
</dbReference>
<evidence type="ECO:0000256" key="1">
    <source>
        <dbReference type="ARBA" id="ARBA00004196"/>
    </source>
</evidence>
<evidence type="ECO:0000256" key="5">
    <source>
        <dbReference type="SAM" id="SignalP"/>
    </source>
</evidence>
<name>A0A7G3G781_9NEIS</name>
<accession>A0A7G3G781</accession>
<dbReference type="InterPro" id="IPR000866">
    <property type="entry name" value="AhpC/TSA"/>
</dbReference>
<organism evidence="7 8">
    <name type="scientific">Iodobacter fluviatilis</name>
    <dbReference type="NCBI Taxonomy" id="537"/>
    <lineage>
        <taxon>Bacteria</taxon>
        <taxon>Pseudomonadati</taxon>
        <taxon>Pseudomonadota</taxon>
        <taxon>Betaproteobacteria</taxon>
        <taxon>Neisseriales</taxon>
        <taxon>Chitinibacteraceae</taxon>
        <taxon>Iodobacter</taxon>
    </lineage>
</organism>
<evidence type="ECO:0000313" key="7">
    <source>
        <dbReference type="EMBL" id="QBC42978.1"/>
    </source>
</evidence>
<dbReference type="CDD" id="cd02966">
    <property type="entry name" value="TlpA_like_family"/>
    <property type="match status" value="1"/>
</dbReference>
<evidence type="ECO:0000313" key="8">
    <source>
        <dbReference type="Proteomes" id="UP000515917"/>
    </source>
</evidence>
<dbReference type="PANTHER" id="PTHR42852">
    <property type="entry name" value="THIOL:DISULFIDE INTERCHANGE PROTEIN DSBE"/>
    <property type="match status" value="1"/>
</dbReference>
<dbReference type="Proteomes" id="UP000515917">
    <property type="component" value="Chromosome"/>
</dbReference>
<dbReference type="InterPro" id="IPR050553">
    <property type="entry name" value="Thioredoxin_ResA/DsbE_sf"/>
</dbReference>
<dbReference type="KEGG" id="ifl:C1H71_05035"/>
<evidence type="ECO:0000256" key="3">
    <source>
        <dbReference type="ARBA" id="ARBA00023157"/>
    </source>
</evidence>
<keyword evidence="4" id="KW-0676">Redox-active center</keyword>
<protein>
    <submittedName>
        <fullName evidence="7">TlpA family protein disulfide reductase</fullName>
    </submittedName>
</protein>
<dbReference type="Pfam" id="PF00578">
    <property type="entry name" value="AhpC-TSA"/>
    <property type="match status" value="1"/>
</dbReference>
<gene>
    <name evidence="7" type="ORF">C1H71_05035</name>
</gene>
<evidence type="ECO:0000256" key="2">
    <source>
        <dbReference type="ARBA" id="ARBA00022748"/>
    </source>
</evidence>
<dbReference type="PROSITE" id="PS51352">
    <property type="entry name" value="THIOREDOXIN_2"/>
    <property type="match status" value="1"/>
</dbReference>
<dbReference type="InterPro" id="IPR013766">
    <property type="entry name" value="Thioredoxin_domain"/>
</dbReference>
<proteinExistence type="predicted"/>
<dbReference type="EMBL" id="CP025781">
    <property type="protein sequence ID" value="QBC42978.1"/>
    <property type="molecule type" value="Genomic_DNA"/>
</dbReference>
<dbReference type="SUPFAM" id="SSF52833">
    <property type="entry name" value="Thioredoxin-like"/>
    <property type="match status" value="1"/>
</dbReference>
<dbReference type="InterPro" id="IPR036249">
    <property type="entry name" value="Thioredoxin-like_sf"/>
</dbReference>
<keyword evidence="2" id="KW-0201">Cytochrome c-type biogenesis</keyword>
<dbReference type="PANTHER" id="PTHR42852:SF6">
    <property type="entry name" value="THIOL:DISULFIDE INTERCHANGE PROTEIN DSBE"/>
    <property type="match status" value="1"/>
</dbReference>
<feature type="chain" id="PRO_5028993514" evidence="5">
    <location>
        <begin position="18"/>
        <end position="154"/>
    </location>
</feature>
<sequence length="154" mass="17323">MKHWLIAFSFISALAQAEGIFTAQLPDLKNNAQSFAQWKGKPVIMNYWATWCSPCREEIPEFIALQKKYAGKVQFIGIAIDDAKDVSTFSKQYGINYPILVGDANAMELMRKEGNQLGGLPFTAIYNAKGERVAIELGRLKKEKLEGYLKELSK</sequence>
<evidence type="ECO:0000256" key="4">
    <source>
        <dbReference type="ARBA" id="ARBA00023284"/>
    </source>
</evidence>
<dbReference type="GO" id="GO:0017004">
    <property type="term" value="P:cytochrome complex assembly"/>
    <property type="evidence" value="ECO:0007669"/>
    <property type="project" value="UniProtKB-KW"/>
</dbReference>
<comment type="subcellular location">
    <subcellularLocation>
        <location evidence="1">Cell envelope</location>
    </subcellularLocation>
</comment>
<dbReference type="RefSeq" id="WP_130105589.1">
    <property type="nucleotide sequence ID" value="NZ_CP025781.1"/>
</dbReference>
<evidence type="ECO:0000259" key="6">
    <source>
        <dbReference type="PROSITE" id="PS51352"/>
    </source>
</evidence>
<keyword evidence="5" id="KW-0732">Signal</keyword>